<evidence type="ECO:0000313" key="1">
    <source>
        <dbReference type="EMBL" id="SEJ77869.1"/>
    </source>
</evidence>
<dbReference type="Gene3D" id="3.40.390.10">
    <property type="entry name" value="Collagenase (Catalytic Domain)"/>
    <property type="match status" value="1"/>
</dbReference>
<dbReference type="Proteomes" id="UP000199403">
    <property type="component" value="Unassembled WGS sequence"/>
</dbReference>
<reference evidence="2" key="1">
    <citation type="submission" date="2016-10" db="EMBL/GenBank/DDBJ databases">
        <authorList>
            <person name="Varghese N."/>
            <person name="Submissions S."/>
        </authorList>
    </citation>
    <scope>NUCLEOTIDE SEQUENCE [LARGE SCALE GENOMIC DNA]</scope>
    <source>
        <strain evidence="2">IBRC-M 10761</strain>
    </source>
</reference>
<dbReference type="EMBL" id="FNZH01000012">
    <property type="protein sequence ID" value="SEJ77869.1"/>
    <property type="molecule type" value="Genomic_DNA"/>
</dbReference>
<name>A0A1H7BJU4_9BACT</name>
<evidence type="ECO:0000313" key="2">
    <source>
        <dbReference type="Proteomes" id="UP000199403"/>
    </source>
</evidence>
<dbReference type="InterPro" id="IPR024079">
    <property type="entry name" value="MetalloPept_cat_dom_sf"/>
</dbReference>
<protein>
    <submittedName>
        <fullName evidence="1">Uncharacterized protein</fullName>
    </submittedName>
</protein>
<dbReference type="OrthoDB" id="785995at2"/>
<keyword evidence="2" id="KW-1185">Reference proteome</keyword>
<sequence length="482" mass="51949">MLHKIVTRLRSCLGMVALLLGSNCGSPPAGCPDCSDDLRLPSILPEEVPFRMLQVKWNALNGAPSIDDPSLLCEENFGEVLLNRHLRAGLCNWTQCKILLGPVIGSTATFGLFDDPDLSIGVAGDVVVNNTALTPEIEELAILSDNHWNAQPTGVTGLAVRSFVNADGTDSPINGIAFANSGTRPFFFIGDLEFFPSALGEVHRNTERVLAHELGHVLGLCHANGDDGVACNSGFVDFNDFGNLMSGIGSSASSRTLEVAQCDIARTRYADLFFPVADAQRRIVSLLDERGERFATADKSLDLYKTMVFNRLSEAGELTVLIGTNGLFTERKNDYWLLLNLDNNLQTGLHGGRIVPGSDQQGVDLALQVEVSDSGERSKTTLYTAESSGFRPQSLVPGLLSTTLVTSELYTSSAEACQRVPVFQEIEIRLSRELLANGGTAEEVARLFPNGLSLQTIAVGTAANGEVILDKCPERPRAIRLQ</sequence>
<dbReference type="SUPFAM" id="SSF55486">
    <property type="entry name" value="Metalloproteases ('zincins'), catalytic domain"/>
    <property type="match status" value="1"/>
</dbReference>
<organism evidence="1 2">
    <name type="scientific">Cyclobacterium xiamenense</name>
    <dbReference type="NCBI Taxonomy" id="1297121"/>
    <lineage>
        <taxon>Bacteria</taxon>
        <taxon>Pseudomonadati</taxon>
        <taxon>Bacteroidota</taxon>
        <taxon>Cytophagia</taxon>
        <taxon>Cytophagales</taxon>
        <taxon>Cyclobacteriaceae</taxon>
        <taxon>Cyclobacterium</taxon>
    </lineage>
</organism>
<proteinExistence type="predicted"/>
<accession>A0A1H7BJU4</accession>
<dbReference type="RefSeq" id="WP_092178703.1">
    <property type="nucleotide sequence ID" value="NZ_FNZH01000012.1"/>
</dbReference>
<dbReference type="GO" id="GO:0008237">
    <property type="term" value="F:metallopeptidase activity"/>
    <property type="evidence" value="ECO:0007669"/>
    <property type="project" value="InterPro"/>
</dbReference>
<dbReference type="AlphaFoldDB" id="A0A1H7BJU4"/>
<gene>
    <name evidence="1" type="ORF">SAMN05192553_11285</name>
</gene>